<dbReference type="Gene3D" id="3.40.50.2000">
    <property type="entry name" value="Glycogen Phosphorylase B"/>
    <property type="match status" value="1"/>
</dbReference>
<dbReference type="Pfam" id="PF13692">
    <property type="entry name" value="Glyco_trans_1_4"/>
    <property type="match status" value="1"/>
</dbReference>
<dbReference type="PANTHER" id="PTHR43025">
    <property type="entry name" value="MONOGALACTOSYLDIACYLGLYCEROL SYNTHASE"/>
    <property type="match status" value="1"/>
</dbReference>
<dbReference type="EC" id="2.4.-.-" evidence="2"/>
<sequence>MPRSCVPRRVTVISASVGAGHDGAAAELASRLEAAGFAVDRYDFVDLLPCGLGRLLSGAYHRLLTLAPAVYQRVYASMGRTGRPGPALRLLLRGARRRTRRTVGPATVAAVATYPGAGQVLGALRRRGRLDVPVLTYLTDFSVHPLWVARGVDVHLAAHAVPAGQARSLGAQGVLVSGPVTNKAFHPVDEAERRAARERLGLPADRTLALLVAGSWGVGAVRSAAREIRAGGAAVPVVVCGANKSLLRHLRADGFAHVRGWESDMPGLMRACDVLVQNAGGLTSLEAFATGLPVMSYRCIPGHGRTNAAALDEAGLASWVRDPGQLATAITELATGAEGERQRAQGLALFPRGTGPAAVIAAAAARADGRGSAPATVPGARGTGERTPGIRSSRESAAGAASGAGDHAARSARPVAAPFAPRMRSRNGSPRPALRTAGTADAARRNPLRNPATAIALVLTLGLGIGAPVLHAYGAVPGSISSAAHHFIEEHEL</sequence>
<protein>
    <submittedName>
        <fullName evidence="2">Glycosyltransferase</fullName>
        <ecNumber evidence="2">2.4.-.-</ecNumber>
    </submittedName>
</protein>
<dbReference type="RefSeq" id="WP_209341340.1">
    <property type="nucleotide sequence ID" value="NZ_JAGIQL010000073.1"/>
</dbReference>
<dbReference type="Proteomes" id="UP000670475">
    <property type="component" value="Unassembled WGS sequence"/>
</dbReference>
<dbReference type="SUPFAM" id="SSF53756">
    <property type="entry name" value="UDP-Glycosyltransferase/glycogen phosphorylase"/>
    <property type="match status" value="1"/>
</dbReference>
<accession>A0A940MDX5</accession>
<proteinExistence type="predicted"/>
<gene>
    <name evidence="2" type="ORF">JFN87_18520</name>
</gene>
<dbReference type="InterPro" id="IPR050519">
    <property type="entry name" value="Glycosyltransf_28_UgtP"/>
</dbReference>
<keyword evidence="2" id="KW-0328">Glycosyltransferase</keyword>
<reference evidence="2" key="1">
    <citation type="submission" date="2021-03" db="EMBL/GenBank/DDBJ databases">
        <title>Whole genome sequence of Streptomyces bomunensis MMS17-BM035.</title>
        <authorList>
            <person name="Lee J.H."/>
        </authorList>
    </citation>
    <scope>NUCLEOTIDE SEQUENCE</scope>
    <source>
        <strain evidence="2">MMS17-BM035</strain>
    </source>
</reference>
<dbReference type="GO" id="GO:0016757">
    <property type="term" value="F:glycosyltransferase activity"/>
    <property type="evidence" value="ECO:0007669"/>
    <property type="project" value="UniProtKB-KW"/>
</dbReference>
<evidence type="ECO:0000313" key="2">
    <source>
        <dbReference type="EMBL" id="MBP0459484.1"/>
    </source>
</evidence>
<keyword evidence="2" id="KW-0808">Transferase</keyword>
<feature type="compositionally biased region" description="Low complexity" evidence="1">
    <location>
        <begin position="389"/>
        <end position="406"/>
    </location>
</feature>
<organism evidence="2 3">
    <name type="scientific">Streptomyces montanisoli</name>
    <dbReference type="NCBI Taxonomy" id="2798581"/>
    <lineage>
        <taxon>Bacteria</taxon>
        <taxon>Bacillati</taxon>
        <taxon>Actinomycetota</taxon>
        <taxon>Actinomycetes</taxon>
        <taxon>Kitasatosporales</taxon>
        <taxon>Streptomycetaceae</taxon>
        <taxon>Streptomyces</taxon>
    </lineage>
</organism>
<dbReference type="EMBL" id="JAGIQL010000073">
    <property type="protein sequence ID" value="MBP0459484.1"/>
    <property type="molecule type" value="Genomic_DNA"/>
</dbReference>
<dbReference type="PANTHER" id="PTHR43025:SF3">
    <property type="entry name" value="MONOGALACTOSYLDIACYLGLYCEROL SYNTHASE 1, CHLOROPLASTIC"/>
    <property type="match status" value="1"/>
</dbReference>
<evidence type="ECO:0000256" key="1">
    <source>
        <dbReference type="SAM" id="MobiDB-lite"/>
    </source>
</evidence>
<dbReference type="AlphaFoldDB" id="A0A940MDX5"/>
<feature type="region of interest" description="Disordered" evidence="1">
    <location>
        <begin position="370"/>
        <end position="445"/>
    </location>
</feature>
<name>A0A940MDX5_9ACTN</name>
<comment type="caution">
    <text evidence="2">The sequence shown here is derived from an EMBL/GenBank/DDBJ whole genome shotgun (WGS) entry which is preliminary data.</text>
</comment>
<evidence type="ECO:0000313" key="3">
    <source>
        <dbReference type="Proteomes" id="UP000670475"/>
    </source>
</evidence>
<keyword evidence="3" id="KW-1185">Reference proteome</keyword>